<evidence type="ECO:0000313" key="3">
    <source>
        <dbReference type="EMBL" id="THH17486.1"/>
    </source>
</evidence>
<feature type="region of interest" description="Disordered" evidence="2">
    <location>
        <begin position="249"/>
        <end position="275"/>
    </location>
</feature>
<feature type="coiled-coil region" evidence="1">
    <location>
        <begin position="519"/>
        <end position="913"/>
    </location>
</feature>
<reference evidence="3 4" key="1">
    <citation type="submission" date="2019-02" db="EMBL/GenBank/DDBJ databases">
        <title>Genome sequencing of the rare red list fungi Bondarzewia mesenterica.</title>
        <authorList>
            <person name="Buettner E."/>
            <person name="Kellner H."/>
        </authorList>
    </citation>
    <scope>NUCLEOTIDE SEQUENCE [LARGE SCALE GENOMIC DNA]</scope>
    <source>
        <strain evidence="3 4">DSM 108281</strain>
    </source>
</reference>
<feature type="region of interest" description="Disordered" evidence="2">
    <location>
        <begin position="66"/>
        <end position="108"/>
    </location>
</feature>
<feature type="compositionally biased region" description="Low complexity" evidence="2">
    <location>
        <begin position="1033"/>
        <end position="1043"/>
    </location>
</feature>
<protein>
    <submittedName>
        <fullName evidence="3">Uncharacterized protein</fullName>
    </submittedName>
</protein>
<dbReference type="PANTHER" id="PTHR34707:SF1">
    <property type="entry name" value="VIMENTIN-TYPE INTERMEDIATE FILAMENT-ASSOCIATED COILED-COIL PROTEIN"/>
    <property type="match status" value="1"/>
</dbReference>
<feature type="compositionally biased region" description="Basic and acidic residues" evidence="2">
    <location>
        <begin position="1089"/>
        <end position="1107"/>
    </location>
</feature>
<keyword evidence="4" id="KW-1185">Reference proteome</keyword>
<dbReference type="GO" id="GO:0045098">
    <property type="term" value="C:type III intermediate filament"/>
    <property type="evidence" value="ECO:0007669"/>
    <property type="project" value="TreeGrafter"/>
</dbReference>
<name>A0A4S4LXW2_9AGAM</name>
<dbReference type="OrthoDB" id="2593174at2759"/>
<accession>A0A4S4LXW2</accession>
<feature type="compositionally biased region" description="Polar residues" evidence="2">
    <location>
        <begin position="1044"/>
        <end position="1053"/>
    </location>
</feature>
<comment type="caution">
    <text evidence="3">The sequence shown here is derived from an EMBL/GenBank/DDBJ whole genome shotgun (WGS) entry which is preliminary data.</text>
</comment>
<dbReference type="AlphaFoldDB" id="A0A4S4LXW2"/>
<gene>
    <name evidence="3" type="ORF">EW146_g3331</name>
</gene>
<dbReference type="EMBL" id="SGPL01000109">
    <property type="protein sequence ID" value="THH17486.1"/>
    <property type="molecule type" value="Genomic_DNA"/>
</dbReference>
<keyword evidence="1" id="KW-0175">Coiled coil</keyword>
<feature type="compositionally biased region" description="Polar residues" evidence="2">
    <location>
        <begin position="983"/>
        <end position="1002"/>
    </location>
</feature>
<feature type="region of interest" description="Disordered" evidence="2">
    <location>
        <begin position="307"/>
        <end position="332"/>
    </location>
</feature>
<evidence type="ECO:0000256" key="2">
    <source>
        <dbReference type="SAM" id="MobiDB-lite"/>
    </source>
</evidence>
<evidence type="ECO:0000256" key="1">
    <source>
        <dbReference type="SAM" id="Coils"/>
    </source>
</evidence>
<feature type="region of interest" description="Disordered" evidence="2">
    <location>
        <begin position="917"/>
        <end position="1107"/>
    </location>
</feature>
<feature type="compositionally biased region" description="Polar residues" evidence="2">
    <location>
        <begin position="1068"/>
        <end position="1082"/>
    </location>
</feature>
<organism evidence="3 4">
    <name type="scientific">Bondarzewia mesenterica</name>
    <dbReference type="NCBI Taxonomy" id="1095465"/>
    <lineage>
        <taxon>Eukaryota</taxon>
        <taxon>Fungi</taxon>
        <taxon>Dikarya</taxon>
        <taxon>Basidiomycota</taxon>
        <taxon>Agaricomycotina</taxon>
        <taxon>Agaricomycetes</taxon>
        <taxon>Russulales</taxon>
        <taxon>Bondarzewiaceae</taxon>
        <taxon>Bondarzewia</taxon>
    </lineage>
</organism>
<dbReference type="SUPFAM" id="SSF57997">
    <property type="entry name" value="Tropomyosin"/>
    <property type="match status" value="1"/>
</dbReference>
<dbReference type="Gene3D" id="1.20.5.170">
    <property type="match status" value="1"/>
</dbReference>
<feature type="coiled-coil region" evidence="1">
    <location>
        <begin position="456"/>
        <end position="483"/>
    </location>
</feature>
<dbReference type="PANTHER" id="PTHR34707">
    <property type="entry name" value="VIMENTIN-TYPE INTERMEDIATE FILAMENT-ASSOCIATED COILED-COIL PROTEIN"/>
    <property type="match status" value="1"/>
</dbReference>
<sequence>MTNRQRFHLPLPAHQIHRLQTPIAGCSIACQEAKKIDTGEGYIRSPSPLTLPLPLKKVKTHINLSTNGSETSLIRTPDSAGHPSQDTARPPQDSVRMPNTPVDSKFGSIRSILRDRNTPGSGQSVRFFSRDAYKVISPDVSAASEPEDLPFMERLQNVTGDSTAEISCTRPRSRPSVQEMFSSAKASSTPLSHATPADPIKSITSITVPISPPDLSNIFDLSHDHDLPTIPANAGVTLLNSAVEIFEDDNSREDHPSKTGYHIAASPDSLAKSEDPSVYYSTEKSPAHDRSLSFSFGQKVFSPMLKPSPDQLSVTTPAADIARPPSRNRSMSDTLFHSMRPSKQPEADINDVSTSSLVVYSTLAADRPEPDPFRANATTYYTPGAVIPPTPPQGTHSRKVSREEDEIFSLRTQLALQQEMCAQYELDLAARDELVNTLNLRLDSIEKDGEKRKSLLRGWKKKVQELERMCRHLEEEVENSRQESFERSIMDEASGEALRQLHKHISDLERERGDILKKGDEWKEEKERQEKLLREREKQLTELRDEMSQREQGETRLKEGIRTVQKQIEETGLAEGEEELRAAVMQTQRLNEEGRERHCLTKFEWDEERTRLMTTTDMAQQAKEALEAELDKARGTIVSKDEEMAVLKAELEAQWKNTEDTGERVHELKRERDTLQNELVSLEEKMEGMEVDWTDSENRRVELEDEVHEAWAARDGLDRERYQLEEELRAEQEHAEQLTQALQEREDRVTSLQQELKYSNETIARLDQRVQQRDADVEELAHKVVAREDETEEVREQMSTLKREYARAVDEQRRAVTDLSVLESGAREQLETAIRDKAEAEIAANTMRDRVAALESELERLRKQVHDLKSESADKEVRLVQMKKQSDRHSDDLQGLNIALDSKQQELELLKRRLGVKGTAGTTSAPSKVAQHRRESLSSFITPTVSRPSSRLSGGGGDMARTGRLSEAPSTVKTSMLGKSVRANGSASTTPVTSGTASTPSTVKPIRSIDGSMGPPPAKPRMSAPAPIPSHPRIPSSSVSRSSTKAGQSSAPTVSHPRRASSAMASEISRTARPSTVPNRNVASPILNEQEKENLEPKDKQRSLVAA</sequence>
<dbReference type="Proteomes" id="UP000310158">
    <property type="component" value="Unassembled WGS sequence"/>
</dbReference>
<evidence type="ECO:0000313" key="4">
    <source>
        <dbReference type="Proteomes" id="UP000310158"/>
    </source>
</evidence>
<proteinExistence type="predicted"/>